<evidence type="ECO:0000313" key="1">
    <source>
        <dbReference type="EMBL" id="CAG8842196.1"/>
    </source>
</evidence>
<proteinExistence type="predicted"/>
<name>A0ABN7WWA5_GIGMA</name>
<dbReference type="EMBL" id="CAJVQB010068258">
    <property type="protein sequence ID" value="CAG8842196.1"/>
    <property type="molecule type" value="Genomic_DNA"/>
</dbReference>
<organism evidence="1 2">
    <name type="scientific">Gigaspora margarita</name>
    <dbReference type="NCBI Taxonomy" id="4874"/>
    <lineage>
        <taxon>Eukaryota</taxon>
        <taxon>Fungi</taxon>
        <taxon>Fungi incertae sedis</taxon>
        <taxon>Mucoromycota</taxon>
        <taxon>Glomeromycotina</taxon>
        <taxon>Glomeromycetes</taxon>
        <taxon>Diversisporales</taxon>
        <taxon>Gigasporaceae</taxon>
        <taxon>Gigaspora</taxon>
    </lineage>
</organism>
<protein>
    <submittedName>
        <fullName evidence="1">18381_t:CDS:1</fullName>
    </submittedName>
</protein>
<gene>
    <name evidence="1" type="ORF">GMARGA_LOCUS35853</name>
</gene>
<evidence type="ECO:0000313" key="2">
    <source>
        <dbReference type="Proteomes" id="UP000789901"/>
    </source>
</evidence>
<sequence>MVRIRKHEIPFVILLEVNYENYHKKFPSYLKRGISFSNQVTIHAILRAIKESNQFIEEFFTAAQCYTNVKKAESNQLLIEDQPNNYPESTNSILNSEEYISNPNPIANNISKEKTSKENFSNQMADQHQSQSIFAESSSNSLILCNNEPPIIVNESLNKDLDN</sequence>
<comment type="caution">
    <text evidence="1">The sequence shown here is derived from an EMBL/GenBank/DDBJ whole genome shotgun (WGS) entry which is preliminary data.</text>
</comment>
<keyword evidence="2" id="KW-1185">Reference proteome</keyword>
<reference evidence="1 2" key="1">
    <citation type="submission" date="2021-06" db="EMBL/GenBank/DDBJ databases">
        <authorList>
            <person name="Kallberg Y."/>
            <person name="Tangrot J."/>
            <person name="Rosling A."/>
        </authorList>
    </citation>
    <scope>NUCLEOTIDE SEQUENCE [LARGE SCALE GENOMIC DNA]</scope>
    <source>
        <strain evidence="1 2">120-4 pot B 10/14</strain>
    </source>
</reference>
<feature type="non-terminal residue" evidence="1">
    <location>
        <position position="163"/>
    </location>
</feature>
<dbReference type="Proteomes" id="UP000789901">
    <property type="component" value="Unassembled WGS sequence"/>
</dbReference>
<accession>A0ABN7WWA5</accession>